<dbReference type="AlphaFoldDB" id="A0A3S3MYA5"/>
<reference evidence="9 10" key="1">
    <citation type="journal article" date="2019" name="Nat. Plants">
        <title>Stout camphor tree genome fills gaps in understanding of flowering plant genome evolution.</title>
        <authorList>
            <person name="Chaw S.M."/>
            <person name="Liu Y.C."/>
            <person name="Wu Y.W."/>
            <person name="Wang H.Y."/>
            <person name="Lin C.I."/>
            <person name="Wu C.S."/>
            <person name="Ke H.M."/>
            <person name="Chang L.Y."/>
            <person name="Hsu C.Y."/>
            <person name="Yang H.T."/>
            <person name="Sudianto E."/>
            <person name="Hsu M.H."/>
            <person name="Wu K.P."/>
            <person name="Wang L.N."/>
            <person name="Leebens-Mack J.H."/>
            <person name="Tsai I.J."/>
        </authorList>
    </citation>
    <scope>NUCLEOTIDE SEQUENCE [LARGE SCALE GENOMIC DNA]</scope>
    <source>
        <strain evidence="10">cv. Chaw 1501</strain>
        <tissue evidence="9">Young leaves</tissue>
    </source>
</reference>
<feature type="region of interest" description="Disordered" evidence="7">
    <location>
        <begin position="205"/>
        <end position="225"/>
    </location>
</feature>
<comment type="subcellular location">
    <subcellularLocation>
        <location evidence="1">Cytoplasm</location>
        <location evidence="1">Cytoskeleton</location>
    </subcellularLocation>
</comment>
<sequence>MTTPKKTQQPSRSQIFEICKLSENSNPNLSNQSPLKKPTSSPVIGSAKSKKSAAKNPIRIESIQNRIQERRFVVAKKNSKKCPRIAYESLRASQEDFFRSRGDELRSDSNEVKDDESVIGSREEGDDCHGKTIQGSEGKEIEGFGSPKDELEIPEPEEIEFSNEAGSSKVRKIRNRLLEEARNSIPEPGSGRVKHLVKAFESILSIPNPNSAKGKEGDETEERKKAMQWALPGLQPKATETEVSSSSSFLPGDIFFGSKNFDKDSRVWSSIDSSTHESFSIRSRTSGGSRRSRRSSIESSGRDSVRKWEKQLKVTSQKPFKLRTEQRGSYKKEEFHKKVEEMVMEERKQRIPIAQGLPWTTDEPECLVKPPVKESTRPIDLILHSDVRAVERAEFDHHVAEKLTLMEQYRLERERQQKLEEEEEIRRLRRELVPRAQPMPYFDRPFIPKRSLKHPTIPKEPKFHNPQHKKIKCLSWNDINSLYHQH</sequence>
<keyword evidence="5" id="KW-0206">Cytoskeleton</keyword>
<feature type="region of interest" description="Disordered" evidence="7">
    <location>
        <begin position="22"/>
        <end position="67"/>
    </location>
</feature>
<accession>A0A3S3MYA5</accession>
<keyword evidence="3" id="KW-0963">Cytoplasm</keyword>
<evidence type="ECO:0000256" key="4">
    <source>
        <dbReference type="ARBA" id="ARBA00022701"/>
    </source>
</evidence>
<keyword evidence="10" id="KW-1185">Reference proteome</keyword>
<protein>
    <submittedName>
        <fullName evidence="9">Protein TPX2</fullName>
    </submittedName>
</protein>
<feature type="compositionally biased region" description="Basic and acidic residues" evidence="7">
    <location>
        <begin position="137"/>
        <end position="151"/>
    </location>
</feature>
<evidence type="ECO:0000256" key="6">
    <source>
        <dbReference type="SAM" id="Coils"/>
    </source>
</evidence>
<feature type="compositionally biased region" description="Basic and acidic residues" evidence="7">
    <location>
        <begin position="101"/>
        <end position="130"/>
    </location>
</feature>
<evidence type="ECO:0000259" key="8">
    <source>
        <dbReference type="Pfam" id="PF06886"/>
    </source>
</evidence>
<evidence type="ECO:0000256" key="5">
    <source>
        <dbReference type="ARBA" id="ARBA00023212"/>
    </source>
</evidence>
<dbReference type="GO" id="GO:0090307">
    <property type="term" value="P:mitotic spindle assembly"/>
    <property type="evidence" value="ECO:0007669"/>
    <property type="project" value="TreeGrafter"/>
</dbReference>
<feature type="compositionally biased region" description="Basic and acidic residues" evidence="7">
    <location>
        <begin position="300"/>
        <end position="310"/>
    </location>
</feature>
<evidence type="ECO:0000256" key="3">
    <source>
        <dbReference type="ARBA" id="ARBA00022490"/>
    </source>
</evidence>
<evidence type="ECO:0000313" key="9">
    <source>
        <dbReference type="EMBL" id="RWR77223.1"/>
    </source>
</evidence>
<dbReference type="GO" id="GO:0060236">
    <property type="term" value="P:regulation of mitotic spindle organization"/>
    <property type="evidence" value="ECO:0007669"/>
    <property type="project" value="InterPro"/>
</dbReference>
<feature type="compositionally biased region" description="Low complexity" evidence="7">
    <location>
        <begin position="22"/>
        <end position="35"/>
    </location>
</feature>
<dbReference type="GO" id="GO:0005880">
    <property type="term" value="C:nuclear microtubule"/>
    <property type="evidence" value="ECO:0007669"/>
    <property type="project" value="TreeGrafter"/>
</dbReference>
<dbReference type="GO" id="GO:0005819">
    <property type="term" value="C:spindle"/>
    <property type="evidence" value="ECO:0007669"/>
    <property type="project" value="InterPro"/>
</dbReference>
<comment type="similarity">
    <text evidence="2">Belongs to the TPX2 family.</text>
</comment>
<feature type="region of interest" description="Disordered" evidence="7">
    <location>
        <begin position="101"/>
        <end position="151"/>
    </location>
</feature>
<feature type="domain" description="TPX2 C-terminal" evidence="8">
    <location>
        <begin position="383"/>
        <end position="456"/>
    </location>
</feature>
<evidence type="ECO:0000256" key="7">
    <source>
        <dbReference type="SAM" id="MobiDB-lite"/>
    </source>
</evidence>
<dbReference type="GO" id="GO:0008017">
    <property type="term" value="F:microtubule binding"/>
    <property type="evidence" value="ECO:0007669"/>
    <property type="project" value="TreeGrafter"/>
</dbReference>
<feature type="coiled-coil region" evidence="6">
    <location>
        <begin position="402"/>
        <end position="431"/>
    </location>
</feature>
<dbReference type="PANTHER" id="PTHR14326:SF58">
    <property type="entry name" value="TPX2 (TARGETING PROTEIN FOR XKLP2) PROTEIN FAMILY"/>
    <property type="match status" value="1"/>
</dbReference>
<dbReference type="InterPro" id="IPR009675">
    <property type="entry name" value="TPX2_fam"/>
</dbReference>
<feature type="region of interest" description="Disordered" evidence="7">
    <location>
        <begin position="269"/>
        <end position="310"/>
    </location>
</feature>
<dbReference type="Pfam" id="PF06886">
    <property type="entry name" value="TPX2"/>
    <property type="match status" value="1"/>
</dbReference>
<evidence type="ECO:0000256" key="2">
    <source>
        <dbReference type="ARBA" id="ARBA00005885"/>
    </source>
</evidence>
<organism evidence="9 10">
    <name type="scientific">Cinnamomum micranthum f. kanehirae</name>
    <dbReference type="NCBI Taxonomy" id="337451"/>
    <lineage>
        <taxon>Eukaryota</taxon>
        <taxon>Viridiplantae</taxon>
        <taxon>Streptophyta</taxon>
        <taxon>Embryophyta</taxon>
        <taxon>Tracheophyta</taxon>
        <taxon>Spermatophyta</taxon>
        <taxon>Magnoliopsida</taxon>
        <taxon>Magnoliidae</taxon>
        <taxon>Laurales</taxon>
        <taxon>Lauraceae</taxon>
        <taxon>Cinnamomum</taxon>
    </lineage>
</organism>
<dbReference type="OrthoDB" id="7677582at2759"/>
<keyword evidence="6" id="KW-0175">Coiled coil</keyword>
<comment type="caution">
    <text evidence="9">The sequence shown here is derived from an EMBL/GenBank/DDBJ whole genome shotgun (WGS) entry which is preliminary data.</text>
</comment>
<gene>
    <name evidence="9" type="ORF">CKAN_00570200</name>
</gene>
<name>A0A3S3MYA5_9MAGN</name>
<feature type="compositionally biased region" description="Low complexity" evidence="7">
    <location>
        <begin position="278"/>
        <end position="289"/>
    </location>
</feature>
<evidence type="ECO:0000256" key="1">
    <source>
        <dbReference type="ARBA" id="ARBA00004245"/>
    </source>
</evidence>
<dbReference type="PANTHER" id="PTHR14326">
    <property type="entry name" value="TARGETING PROTEIN FOR XKLP2"/>
    <property type="match status" value="1"/>
</dbReference>
<dbReference type="Proteomes" id="UP000283530">
    <property type="component" value="Unassembled WGS sequence"/>
</dbReference>
<evidence type="ECO:0000313" key="10">
    <source>
        <dbReference type="Proteomes" id="UP000283530"/>
    </source>
</evidence>
<dbReference type="InterPro" id="IPR027329">
    <property type="entry name" value="TPX2_C"/>
</dbReference>
<feature type="compositionally biased region" description="Basic and acidic residues" evidence="7">
    <location>
        <begin position="213"/>
        <end position="225"/>
    </location>
</feature>
<keyword evidence="4" id="KW-0493">Microtubule</keyword>
<proteinExistence type="inferred from homology"/>
<dbReference type="EMBL" id="QPKB01000002">
    <property type="protein sequence ID" value="RWR77223.1"/>
    <property type="molecule type" value="Genomic_DNA"/>
</dbReference>
<dbReference type="GO" id="GO:0030295">
    <property type="term" value="F:protein kinase activator activity"/>
    <property type="evidence" value="ECO:0007669"/>
    <property type="project" value="TreeGrafter"/>
</dbReference>